<dbReference type="Gene3D" id="3.30.200.20">
    <property type="entry name" value="Phosphorylase Kinase, domain 1"/>
    <property type="match status" value="1"/>
</dbReference>
<keyword evidence="3" id="KW-0808">Transferase</keyword>
<dbReference type="OrthoDB" id="5979581at2759"/>
<feature type="binding site" evidence="9">
    <location>
        <position position="72"/>
    </location>
    <ligand>
        <name>ATP</name>
        <dbReference type="ChEBI" id="CHEBI:30616"/>
    </ligand>
</feature>
<dbReference type="EC" id="2.7.11.1" evidence="1"/>
<evidence type="ECO:0000256" key="6">
    <source>
        <dbReference type="ARBA" id="ARBA00022840"/>
    </source>
</evidence>
<dbReference type="PROSITE" id="PS50011">
    <property type="entry name" value="PROTEIN_KINASE_DOM"/>
    <property type="match status" value="1"/>
</dbReference>
<dbReference type="PANTHER" id="PTHR47634">
    <property type="entry name" value="PROTEIN KINASE DOMAIN-CONTAINING PROTEIN-RELATED"/>
    <property type="match status" value="1"/>
</dbReference>
<proteinExistence type="predicted"/>
<reference evidence="11 12" key="1">
    <citation type="submission" date="2016-03" db="EMBL/GenBank/DDBJ databases">
        <title>Fine-scale spatial genetic structure of a fungal parasite of coffee scale insects.</title>
        <authorList>
            <person name="Jackson D."/>
            <person name="Zemenick K.A."/>
            <person name="Malloure B."/>
            <person name="Quandt C.A."/>
            <person name="James T.Y."/>
        </authorList>
    </citation>
    <scope>NUCLEOTIDE SEQUENCE [LARGE SCALE GENOMIC DNA]</scope>
    <source>
        <strain evidence="11 12">UM487</strain>
    </source>
</reference>
<organism evidence="11 12">
    <name type="scientific">Cordyceps confragosa</name>
    <name type="common">Lecanicillium lecanii</name>
    <dbReference type="NCBI Taxonomy" id="2714763"/>
    <lineage>
        <taxon>Eukaryota</taxon>
        <taxon>Fungi</taxon>
        <taxon>Dikarya</taxon>
        <taxon>Ascomycota</taxon>
        <taxon>Pezizomycotina</taxon>
        <taxon>Sordariomycetes</taxon>
        <taxon>Hypocreomycetidae</taxon>
        <taxon>Hypocreales</taxon>
        <taxon>Cordycipitaceae</taxon>
        <taxon>Akanthomyces</taxon>
    </lineage>
</organism>
<accession>A0A179I867</accession>
<protein>
    <recommendedName>
        <fullName evidence="1">non-specific serine/threonine protein kinase</fullName>
        <ecNumber evidence="1">2.7.11.1</ecNumber>
    </recommendedName>
</protein>
<dbReference type="InterPro" id="IPR017441">
    <property type="entry name" value="Protein_kinase_ATP_BS"/>
</dbReference>
<evidence type="ECO:0000256" key="7">
    <source>
        <dbReference type="ARBA" id="ARBA00047899"/>
    </source>
</evidence>
<comment type="catalytic activity">
    <reaction evidence="8">
        <text>L-seryl-[protein] + ATP = O-phospho-L-seryl-[protein] + ADP + H(+)</text>
        <dbReference type="Rhea" id="RHEA:17989"/>
        <dbReference type="Rhea" id="RHEA-COMP:9863"/>
        <dbReference type="Rhea" id="RHEA-COMP:11604"/>
        <dbReference type="ChEBI" id="CHEBI:15378"/>
        <dbReference type="ChEBI" id="CHEBI:29999"/>
        <dbReference type="ChEBI" id="CHEBI:30616"/>
        <dbReference type="ChEBI" id="CHEBI:83421"/>
        <dbReference type="ChEBI" id="CHEBI:456216"/>
        <dbReference type="EC" id="2.7.11.1"/>
    </reaction>
</comment>
<evidence type="ECO:0000256" key="9">
    <source>
        <dbReference type="PROSITE-ProRule" id="PRU10141"/>
    </source>
</evidence>
<evidence type="ECO:0000313" key="12">
    <source>
        <dbReference type="Proteomes" id="UP000243081"/>
    </source>
</evidence>
<dbReference type="InterPro" id="IPR000719">
    <property type="entry name" value="Prot_kinase_dom"/>
</dbReference>
<evidence type="ECO:0000256" key="8">
    <source>
        <dbReference type="ARBA" id="ARBA00048679"/>
    </source>
</evidence>
<keyword evidence="12" id="KW-1185">Reference proteome</keyword>
<gene>
    <name evidence="11" type="ORF">LLEC1_04690</name>
</gene>
<dbReference type="Proteomes" id="UP000243081">
    <property type="component" value="Unassembled WGS sequence"/>
</dbReference>
<dbReference type="AlphaFoldDB" id="A0A179I867"/>
<dbReference type="GO" id="GO:0050684">
    <property type="term" value="P:regulation of mRNA processing"/>
    <property type="evidence" value="ECO:0007669"/>
    <property type="project" value="TreeGrafter"/>
</dbReference>
<evidence type="ECO:0000256" key="1">
    <source>
        <dbReference type="ARBA" id="ARBA00012513"/>
    </source>
</evidence>
<dbReference type="OMA" id="RTGCMIY"/>
<evidence type="ECO:0000259" key="10">
    <source>
        <dbReference type="PROSITE" id="PS50011"/>
    </source>
</evidence>
<dbReference type="EMBL" id="LUKN01002560">
    <property type="protein sequence ID" value="OAQ98866.1"/>
    <property type="molecule type" value="Genomic_DNA"/>
</dbReference>
<dbReference type="GO" id="GO:0004674">
    <property type="term" value="F:protein serine/threonine kinase activity"/>
    <property type="evidence" value="ECO:0007669"/>
    <property type="project" value="UniProtKB-KW"/>
</dbReference>
<dbReference type="GO" id="GO:0005524">
    <property type="term" value="F:ATP binding"/>
    <property type="evidence" value="ECO:0007669"/>
    <property type="project" value="UniProtKB-UniRule"/>
</dbReference>
<dbReference type="Gene3D" id="1.10.510.10">
    <property type="entry name" value="Transferase(Phosphotransferase) domain 1"/>
    <property type="match status" value="1"/>
</dbReference>
<evidence type="ECO:0000256" key="5">
    <source>
        <dbReference type="ARBA" id="ARBA00022777"/>
    </source>
</evidence>
<dbReference type="PANTHER" id="PTHR47634:SF9">
    <property type="entry name" value="PROTEIN KINASE DOMAIN-CONTAINING PROTEIN-RELATED"/>
    <property type="match status" value="1"/>
</dbReference>
<dbReference type="PROSITE" id="PS00107">
    <property type="entry name" value="PROTEIN_KINASE_ATP"/>
    <property type="match status" value="1"/>
</dbReference>
<evidence type="ECO:0000313" key="11">
    <source>
        <dbReference type="EMBL" id="OAQ98866.1"/>
    </source>
</evidence>
<dbReference type="SUPFAM" id="SSF56112">
    <property type="entry name" value="Protein kinase-like (PK-like)"/>
    <property type="match status" value="1"/>
</dbReference>
<keyword evidence="6 9" id="KW-0067">ATP-binding</keyword>
<evidence type="ECO:0000256" key="2">
    <source>
        <dbReference type="ARBA" id="ARBA00022527"/>
    </source>
</evidence>
<sequence>MDILEFTTEPESNLTYTQEKLADYCPGGYHPVCLGDKFHDGRYEVVHKLGWGGFSTVWLGRDKQAEKWVALKICKADTDSLREVSTLRSLQNSPAANFVARLYDSFVHDGPNGSHLCIVTEFLGPSLHHIIADYAHDDTLRLSRQLLQAIAALHEAGVAHGGITLDRSIAKSENQSTNIHVLDVNASNIVFTVSRLASLSKEELFEIVGAPETAQLLREDGSTLSRTLPKQLVGTMQWTSWIDEDEEDIRLVDWGEAFTFDSPPKRLAQPSHLRVPETLFTSQIDYSIDLWRAGIMMYYMISGNYPFHWWGHNEAFICQMIGFIGELPVEWRGQWQQMQEATTEKIDFLHRPSLLDRYTKIAPKPCLAPVVPVIQKLISFRPADRISAREALELLPTEFPESPEPDATLRIL</sequence>
<name>A0A179I867_CORDF</name>
<evidence type="ECO:0000256" key="3">
    <source>
        <dbReference type="ARBA" id="ARBA00022679"/>
    </source>
</evidence>
<keyword evidence="5" id="KW-0418">Kinase</keyword>
<dbReference type="InterPro" id="IPR051334">
    <property type="entry name" value="SRPK"/>
</dbReference>
<comment type="catalytic activity">
    <reaction evidence="7">
        <text>L-threonyl-[protein] + ATP = O-phospho-L-threonyl-[protein] + ADP + H(+)</text>
        <dbReference type="Rhea" id="RHEA:46608"/>
        <dbReference type="Rhea" id="RHEA-COMP:11060"/>
        <dbReference type="Rhea" id="RHEA-COMP:11605"/>
        <dbReference type="ChEBI" id="CHEBI:15378"/>
        <dbReference type="ChEBI" id="CHEBI:30013"/>
        <dbReference type="ChEBI" id="CHEBI:30616"/>
        <dbReference type="ChEBI" id="CHEBI:61977"/>
        <dbReference type="ChEBI" id="CHEBI:456216"/>
        <dbReference type="EC" id="2.7.11.1"/>
    </reaction>
</comment>
<dbReference type="SMART" id="SM00220">
    <property type="entry name" value="S_TKc"/>
    <property type="match status" value="1"/>
</dbReference>
<dbReference type="GO" id="GO:0000245">
    <property type="term" value="P:spliceosomal complex assembly"/>
    <property type="evidence" value="ECO:0007669"/>
    <property type="project" value="TreeGrafter"/>
</dbReference>
<dbReference type="Pfam" id="PF00069">
    <property type="entry name" value="Pkinase"/>
    <property type="match status" value="2"/>
</dbReference>
<dbReference type="InterPro" id="IPR011009">
    <property type="entry name" value="Kinase-like_dom_sf"/>
</dbReference>
<keyword evidence="4 9" id="KW-0547">Nucleotide-binding</keyword>
<feature type="domain" description="Protein kinase" evidence="10">
    <location>
        <begin position="43"/>
        <end position="400"/>
    </location>
</feature>
<keyword evidence="2" id="KW-0723">Serine/threonine-protein kinase</keyword>
<comment type="caution">
    <text evidence="11">The sequence shown here is derived from an EMBL/GenBank/DDBJ whole genome shotgun (WGS) entry which is preliminary data.</text>
</comment>
<evidence type="ECO:0000256" key="4">
    <source>
        <dbReference type="ARBA" id="ARBA00022741"/>
    </source>
</evidence>